<dbReference type="AlphaFoldDB" id="A0AAN8RNY5"/>
<proteinExistence type="predicted"/>
<comment type="caution">
    <text evidence="1">The sequence shown here is derived from an EMBL/GenBank/DDBJ whole genome shotgun (WGS) entry which is preliminary data.</text>
</comment>
<keyword evidence="2" id="KW-1185">Reference proteome</keyword>
<evidence type="ECO:0000313" key="1">
    <source>
        <dbReference type="EMBL" id="KAK6497104.1"/>
    </source>
</evidence>
<evidence type="ECO:0000313" key="2">
    <source>
        <dbReference type="Proteomes" id="UP001307849"/>
    </source>
</evidence>
<accession>A0AAN8RNY5</accession>
<gene>
    <name evidence="1" type="ORF">TWF506_004580</name>
</gene>
<protein>
    <submittedName>
        <fullName evidence="1">Uncharacterized protein</fullName>
    </submittedName>
</protein>
<sequence length="483" mass="54489">MSATSSHSSDGPEGPDLLLSHILEMFPNSSMKLLHSNHPLLDTLATLVFFHRFTLSEARFGPSSELNAVVSKPIGSIISDDEDGSLDFLFDNIRELIVQPLDSQQDGNVEGSDVEYIKLLGLFIRRIKNLKSLDYPLPTPLSASLTTLQSLTFTSHPTFTILDFLLALPSPPPLTSLTLKNSPPSLPFTTLPGIYLKSLESLTQTPFQPPQPLEDPSSSLSSKLTFIPSFFFPPKPAVAEETIYTYLLKNSIQPTTVRTFSQSPDLIRFLDYRQSPLSSYVGLINIEILLDPYKSKNTSEFLEFIESFWWRVPSHHRYTIKKIVFYPSSSVSSSSIARYKPKQIQKLRDKLLSSSAFDITNTLKSSIRKTHRLKHLELGGLAREGFVGLIEFVIIEIYINDLERVVWHFDGIDYDDEKKVDEKVVREIKAFVKVMRWKKHRGFDGGIKVRIVPGGEMRFVAEEGYWKLVPVSTSPNTIMATSV</sequence>
<dbReference type="Proteomes" id="UP001307849">
    <property type="component" value="Unassembled WGS sequence"/>
</dbReference>
<name>A0AAN8RNY5_9PEZI</name>
<organism evidence="1 2">
    <name type="scientific">Arthrobotrys conoides</name>
    <dbReference type="NCBI Taxonomy" id="74498"/>
    <lineage>
        <taxon>Eukaryota</taxon>
        <taxon>Fungi</taxon>
        <taxon>Dikarya</taxon>
        <taxon>Ascomycota</taxon>
        <taxon>Pezizomycotina</taxon>
        <taxon>Orbiliomycetes</taxon>
        <taxon>Orbiliales</taxon>
        <taxon>Orbiliaceae</taxon>
        <taxon>Arthrobotrys</taxon>
    </lineage>
</organism>
<reference evidence="1 2" key="1">
    <citation type="submission" date="2019-10" db="EMBL/GenBank/DDBJ databases">
        <authorList>
            <person name="Palmer J.M."/>
        </authorList>
    </citation>
    <scope>NUCLEOTIDE SEQUENCE [LARGE SCALE GENOMIC DNA]</scope>
    <source>
        <strain evidence="1 2">TWF506</strain>
    </source>
</reference>
<dbReference type="EMBL" id="JAVHJM010000015">
    <property type="protein sequence ID" value="KAK6497104.1"/>
    <property type="molecule type" value="Genomic_DNA"/>
</dbReference>